<dbReference type="EMBL" id="MU129220">
    <property type="protein sequence ID" value="KAF9504489.1"/>
    <property type="molecule type" value="Genomic_DNA"/>
</dbReference>
<accession>A0A9P6DMP9</accession>
<name>A0A9P6DMP9_9AGAM</name>
<organism evidence="1 2">
    <name type="scientific">Hydnum rufescens UP504</name>
    <dbReference type="NCBI Taxonomy" id="1448309"/>
    <lineage>
        <taxon>Eukaryota</taxon>
        <taxon>Fungi</taxon>
        <taxon>Dikarya</taxon>
        <taxon>Basidiomycota</taxon>
        <taxon>Agaricomycotina</taxon>
        <taxon>Agaricomycetes</taxon>
        <taxon>Cantharellales</taxon>
        <taxon>Hydnaceae</taxon>
        <taxon>Hydnum</taxon>
    </lineage>
</organism>
<dbReference type="AlphaFoldDB" id="A0A9P6DMP9"/>
<reference evidence="1" key="1">
    <citation type="journal article" date="2020" name="Nat. Commun.">
        <title>Large-scale genome sequencing of mycorrhizal fungi provides insights into the early evolution of symbiotic traits.</title>
        <authorList>
            <person name="Miyauchi S."/>
            <person name="Kiss E."/>
            <person name="Kuo A."/>
            <person name="Drula E."/>
            <person name="Kohler A."/>
            <person name="Sanchez-Garcia M."/>
            <person name="Morin E."/>
            <person name="Andreopoulos B."/>
            <person name="Barry K.W."/>
            <person name="Bonito G."/>
            <person name="Buee M."/>
            <person name="Carver A."/>
            <person name="Chen C."/>
            <person name="Cichocki N."/>
            <person name="Clum A."/>
            <person name="Culley D."/>
            <person name="Crous P.W."/>
            <person name="Fauchery L."/>
            <person name="Girlanda M."/>
            <person name="Hayes R.D."/>
            <person name="Keri Z."/>
            <person name="LaButti K."/>
            <person name="Lipzen A."/>
            <person name="Lombard V."/>
            <person name="Magnuson J."/>
            <person name="Maillard F."/>
            <person name="Murat C."/>
            <person name="Nolan M."/>
            <person name="Ohm R.A."/>
            <person name="Pangilinan J."/>
            <person name="Pereira M.F."/>
            <person name="Perotto S."/>
            <person name="Peter M."/>
            <person name="Pfister S."/>
            <person name="Riley R."/>
            <person name="Sitrit Y."/>
            <person name="Stielow J.B."/>
            <person name="Szollosi G."/>
            <person name="Zifcakova L."/>
            <person name="Stursova M."/>
            <person name="Spatafora J.W."/>
            <person name="Tedersoo L."/>
            <person name="Vaario L.M."/>
            <person name="Yamada A."/>
            <person name="Yan M."/>
            <person name="Wang P."/>
            <person name="Xu J."/>
            <person name="Bruns T."/>
            <person name="Baldrian P."/>
            <person name="Vilgalys R."/>
            <person name="Dunand C."/>
            <person name="Henrissat B."/>
            <person name="Grigoriev I.V."/>
            <person name="Hibbett D."/>
            <person name="Nagy L.G."/>
            <person name="Martin F.M."/>
        </authorList>
    </citation>
    <scope>NUCLEOTIDE SEQUENCE</scope>
    <source>
        <strain evidence="1">UP504</strain>
    </source>
</reference>
<gene>
    <name evidence="1" type="ORF">BS47DRAFT_1368748</name>
</gene>
<protein>
    <submittedName>
        <fullName evidence="1">Uncharacterized protein</fullName>
    </submittedName>
</protein>
<dbReference type="Proteomes" id="UP000886523">
    <property type="component" value="Unassembled WGS sequence"/>
</dbReference>
<keyword evidence="2" id="KW-1185">Reference proteome</keyword>
<evidence type="ECO:0000313" key="2">
    <source>
        <dbReference type="Proteomes" id="UP000886523"/>
    </source>
</evidence>
<proteinExistence type="predicted"/>
<comment type="caution">
    <text evidence="1">The sequence shown here is derived from an EMBL/GenBank/DDBJ whole genome shotgun (WGS) entry which is preliminary data.</text>
</comment>
<evidence type="ECO:0000313" key="1">
    <source>
        <dbReference type="EMBL" id="KAF9504489.1"/>
    </source>
</evidence>
<sequence length="191" mass="21502">MHHACCKVIPQLVHHEQGGEIWVLNHLLTLSYYQGCSAATNNHHPQHLTKPPVMNQRCCTFQSFIEGLRVLPGIDLQLLSSLHTMSMNRGHGTSAWNMGLLPASSDKELVLERPSKSQAPSESSAGDSSCLLVMSNLPHPQPRTLWEMCQQGDVEYLNLCVYYLTWWFKSLGVRVDSVFATAFFDAEEYVQ</sequence>